<evidence type="ECO:0000313" key="9">
    <source>
        <dbReference type="EMBL" id="KAJ8950066.1"/>
    </source>
</evidence>
<dbReference type="PANTHER" id="PTHR22930:SF85">
    <property type="entry name" value="GH03217P-RELATED"/>
    <property type="match status" value="1"/>
</dbReference>
<sequence>MNINQIVGAVTGVITTQGEQNTTFLLNNDEDADIIERIVDLIAHLPEFMKREYGGKDQTGKVLLIVLWTLATPSSYRSIGNQFNVCKYSVLICLHKVVKVIVNHLCRRFITWPSPNEINLVANGFSRYGMEKVIGVVDGCHIAIKKTCHSCDVDVRWPGSVHDDRVFRTSEIYPFGSALCEPDYYILGDAAYPCKNCVMTPYTNNSHLTQTQV</sequence>
<comment type="subcellular location">
    <subcellularLocation>
        <location evidence="2">Nucleus</location>
    </subcellularLocation>
</comment>
<dbReference type="GO" id="GO:0046872">
    <property type="term" value="F:metal ion binding"/>
    <property type="evidence" value="ECO:0007669"/>
    <property type="project" value="UniProtKB-KW"/>
</dbReference>
<dbReference type="InterPro" id="IPR027806">
    <property type="entry name" value="HARBI1_dom"/>
</dbReference>
<accession>A0AAV8YED1</accession>
<evidence type="ECO:0000256" key="1">
    <source>
        <dbReference type="ARBA" id="ARBA00001968"/>
    </source>
</evidence>
<dbReference type="AlphaFoldDB" id="A0AAV8YED1"/>
<comment type="caution">
    <text evidence="9">The sequence shown here is derived from an EMBL/GenBank/DDBJ whole genome shotgun (WGS) entry which is preliminary data.</text>
</comment>
<keyword evidence="4" id="KW-0540">Nuclease</keyword>
<dbReference type="EMBL" id="JANEYF010002187">
    <property type="protein sequence ID" value="KAJ8950066.1"/>
    <property type="molecule type" value="Genomic_DNA"/>
</dbReference>
<keyword evidence="5" id="KW-0479">Metal-binding</keyword>
<keyword evidence="10" id="KW-1185">Reference proteome</keyword>
<evidence type="ECO:0000313" key="10">
    <source>
        <dbReference type="Proteomes" id="UP001162156"/>
    </source>
</evidence>
<dbReference type="GO" id="GO:0004518">
    <property type="term" value="F:nuclease activity"/>
    <property type="evidence" value="ECO:0007669"/>
    <property type="project" value="UniProtKB-KW"/>
</dbReference>
<evidence type="ECO:0000256" key="4">
    <source>
        <dbReference type="ARBA" id="ARBA00022722"/>
    </source>
</evidence>
<reference evidence="9" key="1">
    <citation type="journal article" date="2023" name="Insect Mol. Biol.">
        <title>Genome sequencing provides insights into the evolution of gene families encoding plant cell wall-degrading enzymes in longhorned beetles.</title>
        <authorList>
            <person name="Shin N.R."/>
            <person name="Okamura Y."/>
            <person name="Kirsch R."/>
            <person name="Pauchet Y."/>
        </authorList>
    </citation>
    <scope>NUCLEOTIDE SEQUENCE</scope>
    <source>
        <strain evidence="9">RBIC_L_NR</strain>
    </source>
</reference>
<evidence type="ECO:0000259" key="8">
    <source>
        <dbReference type="Pfam" id="PF13359"/>
    </source>
</evidence>
<keyword evidence="6" id="KW-0378">Hydrolase</keyword>
<gene>
    <name evidence="9" type="ORF">NQ314_008072</name>
</gene>
<protein>
    <recommendedName>
        <fullName evidence="8">DDE Tnp4 domain-containing protein</fullName>
    </recommendedName>
</protein>
<proteinExistence type="inferred from homology"/>
<comment type="cofactor">
    <cofactor evidence="1">
        <name>a divalent metal cation</name>
        <dbReference type="ChEBI" id="CHEBI:60240"/>
    </cofactor>
</comment>
<evidence type="ECO:0000256" key="5">
    <source>
        <dbReference type="ARBA" id="ARBA00022723"/>
    </source>
</evidence>
<dbReference type="InterPro" id="IPR045249">
    <property type="entry name" value="HARBI1-like"/>
</dbReference>
<feature type="domain" description="DDE Tnp4" evidence="8">
    <location>
        <begin position="140"/>
        <end position="212"/>
    </location>
</feature>
<name>A0AAV8YED1_9CUCU</name>
<evidence type="ECO:0000256" key="7">
    <source>
        <dbReference type="ARBA" id="ARBA00023242"/>
    </source>
</evidence>
<dbReference type="Proteomes" id="UP001162156">
    <property type="component" value="Unassembled WGS sequence"/>
</dbReference>
<evidence type="ECO:0000256" key="3">
    <source>
        <dbReference type="ARBA" id="ARBA00006958"/>
    </source>
</evidence>
<evidence type="ECO:0000256" key="6">
    <source>
        <dbReference type="ARBA" id="ARBA00022801"/>
    </source>
</evidence>
<dbReference type="GO" id="GO:0005634">
    <property type="term" value="C:nucleus"/>
    <property type="evidence" value="ECO:0007669"/>
    <property type="project" value="UniProtKB-SubCell"/>
</dbReference>
<evidence type="ECO:0000256" key="2">
    <source>
        <dbReference type="ARBA" id="ARBA00004123"/>
    </source>
</evidence>
<dbReference type="PANTHER" id="PTHR22930">
    <property type="match status" value="1"/>
</dbReference>
<comment type="similarity">
    <text evidence="3">Belongs to the HARBI1 family.</text>
</comment>
<keyword evidence="7" id="KW-0539">Nucleus</keyword>
<dbReference type="Pfam" id="PF13359">
    <property type="entry name" value="DDE_Tnp_4"/>
    <property type="match status" value="1"/>
</dbReference>
<organism evidence="9 10">
    <name type="scientific">Rhamnusium bicolor</name>
    <dbReference type="NCBI Taxonomy" id="1586634"/>
    <lineage>
        <taxon>Eukaryota</taxon>
        <taxon>Metazoa</taxon>
        <taxon>Ecdysozoa</taxon>
        <taxon>Arthropoda</taxon>
        <taxon>Hexapoda</taxon>
        <taxon>Insecta</taxon>
        <taxon>Pterygota</taxon>
        <taxon>Neoptera</taxon>
        <taxon>Endopterygota</taxon>
        <taxon>Coleoptera</taxon>
        <taxon>Polyphaga</taxon>
        <taxon>Cucujiformia</taxon>
        <taxon>Chrysomeloidea</taxon>
        <taxon>Cerambycidae</taxon>
        <taxon>Lepturinae</taxon>
        <taxon>Rhagiini</taxon>
        <taxon>Rhamnusium</taxon>
    </lineage>
</organism>
<dbReference type="GO" id="GO:0016787">
    <property type="term" value="F:hydrolase activity"/>
    <property type="evidence" value="ECO:0007669"/>
    <property type="project" value="UniProtKB-KW"/>
</dbReference>